<organism evidence="2 3">
    <name type="scientific">Streptomyces castrisilvae</name>
    <dbReference type="NCBI Taxonomy" id="3033811"/>
    <lineage>
        <taxon>Bacteria</taxon>
        <taxon>Bacillati</taxon>
        <taxon>Actinomycetota</taxon>
        <taxon>Actinomycetes</taxon>
        <taxon>Kitasatosporales</taxon>
        <taxon>Streptomycetaceae</taxon>
        <taxon>Streptomyces</taxon>
    </lineage>
</organism>
<dbReference type="RefSeq" id="WP_306053194.1">
    <property type="nucleotide sequence ID" value="NZ_CP120997.1"/>
</dbReference>
<keyword evidence="1" id="KW-0472">Membrane</keyword>
<proteinExistence type="predicted"/>
<feature type="transmembrane region" description="Helical" evidence="1">
    <location>
        <begin position="84"/>
        <end position="101"/>
    </location>
</feature>
<feature type="transmembrane region" description="Helical" evidence="1">
    <location>
        <begin position="27"/>
        <end position="49"/>
    </location>
</feature>
<feature type="transmembrane region" description="Helical" evidence="1">
    <location>
        <begin position="55"/>
        <end position="77"/>
    </location>
</feature>
<evidence type="ECO:0000256" key="1">
    <source>
        <dbReference type="SAM" id="Phobius"/>
    </source>
</evidence>
<protein>
    <recommendedName>
        <fullName evidence="4">DUF3592 domain-containing protein</fullName>
    </recommendedName>
</protein>
<gene>
    <name evidence="2" type="ORF">P8A18_08455</name>
</gene>
<feature type="transmembrane region" description="Helical" evidence="1">
    <location>
        <begin position="181"/>
        <end position="203"/>
    </location>
</feature>
<keyword evidence="1" id="KW-0812">Transmembrane</keyword>
<dbReference type="EMBL" id="CP120997">
    <property type="protein sequence ID" value="WLQ33482.1"/>
    <property type="molecule type" value="Genomic_DNA"/>
</dbReference>
<keyword evidence="1" id="KW-1133">Transmembrane helix</keyword>
<reference evidence="2 3" key="1">
    <citation type="submission" date="2023-03" db="EMBL/GenBank/DDBJ databases">
        <title>Isolation and description of six Streptomyces strains from soil environments, able to metabolize different microbial glucans.</title>
        <authorList>
            <person name="Widen T."/>
            <person name="Larsbrink J."/>
        </authorList>
    </citation>
    <scope>NUCLEOTIDE SEQUENCE [LARGE SCALE GENOMIC DNA]</scope>
    <source>
        <strain evidence="2 3">Mut1</strain>
    </source>
</reference>
<dbReference type="Proteomes" id="UP001239522">
    <property type="component" value="Chromosome"/>
</dbReference>
<name>A0ABY9HG52_9ACTN</name>
<evidence type="ECO:0008006" key="4">
    <source>
        <dbReference type="Google" id="ProtNLM"/>
    </source>
</evidence>
<evidence type="ECO:0000313" key="3">
    <source>
        <dbReference type="Proteomes" id="UP001239522"/>
    </source>
</evidence>
<accession>A0ABY9HG52</accession>
<evidence type="ECO:0000313" key="2">
    <source>
        <dbReference type="EMBL" id="WLQ33482.1"/>
    </source>
</evidence>
<keyword evidence="3" id="KW-1185">Reference proteome</keyword>
<sequence length="222" mass="23408">MGASTVKERLGKALSVPGRWSPRRPRLVGAILALSGGVAITGCGVLGAIMHDGPWFVTVGYAVVVTGNILGLIALCIPSWKHAVALMVPCLFLLAMVPYGFRSAVLDWRGEQVRATVTEVKQRRTPRVGGVDYGCKVETPGRSSWLWGSEQCGRNTRPGDRYEILRDPHDLVAVSTSSRPIGFPVLVAGTGAALLLMSAAGAWTMTPSARGGGAPPAGPRRP</sequence>